<feature type="region of interest" description="Disordered" evidence="1">
    <location>
        <begin position="1"/>
        <end position="39"/>
    </location>
</feature>
<proteinExistence type="predicted"/>
<dbReference type="AlphaFoldDB" id="A0A318QKI4"/>
<evidence type="ECO:0000256" key="1">
    <source>
        <dbReference type="SAM" id="MobiDB-lite"/>
    </source>
</evidence>
<dbReference type="Proteomes" id="UP000247417">
    <property type="component" value="Unassembled WGS sequence"/>
</dbReference>
<organism evidence="2 3">
    <name type="scientific">Komagataeibacter oboediens</name>
    <dbReference type="NCBI Taxonomy" id="65958"/>
    <lineage>
        <taxon>Bacteria</taxon>
        <taxon>Pseudomonadati</taxon>
        <taxon>Pseudomonadota</taxon>
        <taxon>Alphaproteobacteria</taxon>
        <taxon>Acetobacterales</taxon>
        <taxon>Acetobacteraceae</taxon>
        <taxon>Komagataeibacter</taxon>
    </lineage>
</organism>
<evidence type="ECO:0000313" key="2">
    <source>
        <dbReference type="EMBL" id="PYD80277.1"/>
    </source>
</evidence>
<dbReference type="EMBL" id="NKTX01000056">
    <property type="protein sequence ID" value="PYD80277.1"/>
    <property type="molecule type" value="Genomic_DNA"/>
</dbReference>
<sequence length="60" mass="6599">MTVDHVQEDMDMSGAPVARRRQVRQQFPHPAPQDIRRTGTACYGHGHICHGSAGGNPILH</sequence>
<accession>A0A318QKI4</accession>
<protein>
    <submittedName>
        <fullName evidence="2">Uncharacterized protein</fullName>
    </submittedName>
</protein>
<comment type="caution">
    <text evidence="2">The sequence shown here is derived from an EMBL/GenBank/DDBJ whole genome shotgun (WGS) entry which is preliminary data.</text>
</comment>
<name>A0A318QKI4_9PROT</name>
<reference evidence="2 3" key="1">
    <citation type="submission" date="2017-07" db="EMBL/GenBank/DDBJ databases">
        <title>A draft genome sequence of Komagataeibacter oboediens LMG 18849.</title>
        <authorList>
            <person name="Skraban J."/>
            <person name="Cleenwerck I."/>
            <person name="Vandamme P."/>
            <person name="Trcek J."/>
        </authorList>
    </citation>
    <scope>NUCLEOTIDE SEQUENCE [LARGE SCALE GENOMIC DNA]</scope>
    <source>
        <strain evidence="2 3">LMG 18849</strain>
    </source>
</reference>
<gene>
    <name evidence="2" type="ORF">CFR80_14075</name>
</gene>
<evidence type="ECO:0000313" key="3">
    <source>
        <dbReference type="Proteomes" id="UP000247417"/>
    </source>
</evidence>